<dbReference type="Pfam" id="PF20945">
    <property type="entry name" value="RMP1"/>
    <property type="match status" value="1"/>
</dbReference>
<dbReference type="GO" id="GO:0000294">
    <property type="term" value="P:nuclear-transcribed mRNA catabolic process, RNase MRP-dependent"/>
    <property type="evidence" value="ECO:0007669"/>
    <property type="project" value="TreeGrafter"/>
</dbReference>
<dbReference type="InterPro" id="IPR047204">
    <property type="entry name" value="RMP1_RBD"/>
</dbReference>
<name>A0A2T3ASW3_AMORE</name>
<feature type="domain" description="RNase MRP protein 1 RNA binding" evidence="2">
    <location>
        <begin position="17"/>
        <end position="116"/>
    </location>
</feature>
<feature type="non-terminal residue" evidence="3">
    <location>
        <position position="233"/>
    </location>
</feature>
<gene>
    <name evidence="3" type="ORF">M430DRAFT_36846</name>
</gene>
<dbReference type="FunCoup" id="A0A2T3ASW3">
    <property type="interactions" value="62"/>
</dbReference>
<dbReference type="EMBL" id="KZ679016">
    <property type="protein sequence ID" value="PSS10552.1"/>
    <property type="molecule type" value="Genomic_DNA"/>
</dbReference>
<feature type="region of interest" description="Disordered" evidence="1">
    <location>
        <begin position="161"/>
        <end position="233"/>
    </location>
</feature>
<dbReference type="PANTHER" id="PTHR37792:SF1">
    <property type="entry name" value="RIBONUCLEASE MRP PROTEIN SUBUNIT RMP1"/>
    <property type="match status" value="1"/>
</dbReference>
<keyword evidence="4" id="KW-1185">Reference proteome</keyword>
<evidence type="ECO:0000256" key="1">
    <source>
        <dbReference type="SAM" id="MobiDB-lite"/>
    </source>
</evidence>
<proteinExistence type="predicted"/>
<protein>
    <recommendedName>
        <fullName evidence="2">RNase MRP protein 1 RNA binding domain-containing protein</fullName>
    </recommendedName>
</protein>
<dbReference type="InterPro" id="IPR047205">
    <property type="entry name" value="RMP1"/>
</dbReference>
<dbReference type="RefSeq" id="XP_024717731.1">
    <property type="nucleotide sequence ID" value="XM_024867002.1"/>
</dbReference>
<dbReference type="InParanoid" id="A0A2T3ASW3"/>
<evidence type="ECO:0000313" key="3">
    <source>
        <dbReference type="EMBL" id="PSS10552.1"/>
    </source>
</evidence>
<dbReference type="STRING" id="857342.A0A2T3ASW3"/>
<accession>A0A2T3ASW3</accession>
<dbReference type="PANTHER" id="PTHR37792">
    <property type="entry name" value="RIBONUCLEASE MRP PROTEIN SUBUNIT RMP1"/>
    <property type="match status" value="1"/>
</dbReference>
<dbReference type="GO" id="GO:0000172">
    <property type="term" value="C:ribonuclease MRP complex"/>
    <property type="evidence" value="ECO:0007669"/>
    <property type="project" value="InterPro"/>
</dbReference>
<feature type="compositionally biased region" description="Basic and acidic residues" evidence="1">
    <location>
        <begin position="195"/>
        <end position="206"/>
    </location>
</feature>
<dbReference type="GO" id="GO:0000466">
    <property type="term" value="P:maturation of 5.8S rRNA from tricistronic rRNA transcript (SSU-rRNA, 5.8S rRNA, LSU-rRNA)"/>
    <property type="evidence" value="ECO:0007669"/>
    <property type="project" value="TreeGrafter"/>
</dbReference>
<dbReference type="AlphaFoldDB" id="A0A2T3ASW3"/>
<dbReference type="Proteomes" id="UP000241818">
    <property type="component" value="Unassembled WGS sequence"/>
</dbReference>
<evidence type="ECO:0000313" key="4">
    <source>
        <dbReference type="Proteomes" id="UP000241818"/>
    </source>
</evidence>
<sequence length="233" mass="26351">MAPPAPHPELLSISGLLLATAHRNKNQHRLSKWWKAFSQLRRHVSKLIIELEALDREVLLYGQGHRKTVGSREAVERRVGFFRDLLMPRCFLAFSGLVADNQYAALGLMLMATLGRVRKLILPLRKGEEDEGTEEKTVAEGVVDHEQLDLGEVVRRDEVEEIAGEKRKEKETGEAEEEGDDGVEVKKSRKKEKKEKRSMGEAELSKGAESTPAKRPKKKRKKGDAFDDLFDSL</sequence>
<reference evidence="3 4" key="1">
    <citation type="journal article" date="2018" name="New Phytol.">
        <title>Comparative genomics and transcriptomics depict ericoid mycorrhizal fungi as versatile saprotrophs and plant mutualists.</title>
        <authorList>
            <person name="Martino E."/>
            <person name="Morin E."/>
            <person name="Grelet G.A."/>
            <person name="Kuo A."/>
            <person name="Kohler A."/>
            <person name="Daghino S."/>
            <person name="Barry K.W."/>
            <person name="Cichocki N."/>
            <person name="Clum A."/>
            <person name="Dockter R.B."/>
            <person name="Hainaut M."/>
            <person name="Kuo R.C."/>
            <person name="LaButti K."/>
            <person name="Lindahl B.D."/>
            <person name="Lindquist E.A."/>
            <person name="Lipzen A."/>
            <person name="Khouja H.R."/>
            <person name="Magnuson J."/>
            <person name="Murat C."/>
            <person name="Ohm R.A."/>
            <person name="Singer S.W."/>
            <person name="Spatafora J.W."/>
            <person name="Wang M."/>
            <person name="Veneault-Fourrey C."/>
            <person name="Henrissat B."/>
            <person name="Grigoriev I.V."/>
            <person name="Martin F.M."/>
            <person name="Perotto S."/>
        </authorList>
    </citation>
    <scope>NUCLEOTIDE SEQUENCE [LARGE SCALE GENOMIC DNA]</scope>
    <source>
        <strain evidence="3 4">ATCC 22711</strain>
    </source>
</reference>
<dbReference type="OrthoDB" id="5414547at2759"/>
<dbReference type="GO" id="GO:0042134">
    <property type="term" value="F:rRNA primary transcript binding"/>
    <property type="evidence" value="ECO:0007669"/>
    <property type="project" value="InterPro"/>
</dbReference>
<dbReference type="CDD" id="cd22573">
    <property type="entry name" value="RMP1_RBD"/>
    <property type="match status" value="1"/>
</dbReference>
<evidence type="ECO:0000259" key="2">
    <source>
        <dbReference type="Pfam" id="PF20945"/>
    </source>
</evidence>
<dbReference type="GeneID" id="36575083"/>
<organism evidence="3 4">
    <name type="scientific">Amorphotheca resinae ATCC 22711</name>
    <dbReference type="NCBI Taxonomy" id="857342"/>
    <lineage>
        <taxon>Eukaryota</taxon>
        <taxon>Fungi</taxon>
        <taxon>Dikarya</taxon>
        <taxon>Ascomycota</taxon>
        <taxon>Pezizomycotina</taxon>
        <taxon>Leotiomycetes</taxon>
        <taxon>Helotiales</taxon>
        <taxon>Amorphothecaceae</taxon>
        <taxon>Amorphotheca</taxon>
    </lineage>
</organism>
<feature type="compositionally biased region" description="Basic and acidic residues" evidence="1">
    <location>
        <begin position="161"/>
        <end position="173"/>
    </location>
</feature>